<dbReference type="Proteomes" id="UP001348817">
    <property type="component" value="Chromosome"/>
</dbReference>
<dbReference type="PROSITE" id="PS51006">
    <property type="entry name" value="PABS_2"/>
    <property type="match status" value="1"/>
</dbReference>
<keyword evidence="9" id="KW-1185">Reference proteome</keyword>
<proteinExistence type="inferred from homology"/>
<dbReference type="KEGG" id="fax:FUAX_09110"/>
<comment type="subcellular location">
    <subcellularLocation>
        <location evidence="5">Cell membrane</location>
        <topology evidence="5">Multi-pass membrane protein</topology>
    </subcellularLocation>
</comment>
<keyword evidence="5" id="KW-1003">Cell membrane</keyword>
<dbReference type="InterPro" id="IPR029063">
    <property type="entry name" value="SAM-dependent_MTases_sf"/>
</dbReference>
<dbReference type="AlphaFoldDB" id="A0AAU9D239"/>
<evidence type="ECO:0000313" key="8">
    <source>
        <dbReference type="EMBL" id="BDD08479.1"/>
    </source>
</evidence>
<dbReference type="PANTHER" id="PTHR43317:SF1">
    <property type="entry name" value="THERMOSPERMINE SYNTHASE ACAULIS5"/>
    <property type="match status" value="1"/>
</dbReference>
<dbReference type="GO" id="GO:0010487">
    <property type="term" value="F:thermospermine synthase activity"/>
    <property type="evidence" value="ECO:0007669"/>
    <property type="project" value="UniProtKB-ARBA"/>
</dbReference>
<feature type="domain" description="PABS" evidence="7">
    <location>
        <begin position="173"/>
        <end position="404"/>
    </location>
</feature>
<keyword evidence="5" id="KW-1133">Transmembrane helix</keyword>
<keyword evidence="5" id="KW-0472">Membrane</keyword>
<reference evidence="8 9" key="1">
    <citation type="submission" date="2021-12" db="EMBL/GenBank/DDBJ databases">
        <title>Genome sequencing of bacteria with rrn-lacking chromosome and rrn-plasmid.</title>
        <authorList>
            <person name="Anda M."/>
            <person name="Iwasaki W."/>
        </authorList>
    </citation>
    <scope>NUCLEOTIDE SEQUENCE [LARGE SCALE GENOMIC DNA]</scope>
    <source>
        <strain evidence="8 9">DSM 100852</strain>
    </source>
</reference>
<keyword evidence="3 5" id="KW-0745">Spermidine biosynthesis</keyword>
<dbReference type="Gene3D" id="3.40.50.150">
    <property type="entry name" value="Vaccinia Virus protein VP39"/>
    <property type="match status" value="1"/>
</dbReference>
<organism evidence="8 9">
    <name type="scientific">Fulvitalea axinellae</name>
    <dbReference type="NCBI Taxonomy" id="1182444"/>
    <lineage>
        <taxon>Bacteria</taxon>
        <taxon>Pseudomonadati</taxon>
        <taxon>Bacteroidota</taxon>
        <taxon>Cytophagia</taxon>
        <taxon>Cytophagales</taxon>
        <taxon>Persicobacteraceae</taxon>
        <taxon>Fulvitalea</taxon>
    </lineage>
</organism>
<accession>A0AAU9D239</accession>
<protein>
    <recommendedName>
        <fullName evidence="5">Polyamine aminopropyltransferase</fullName>
    </recommendedName>
    <alternativeName>
        <fullName evidence="5">Putrescine aminopropyltransferase</fullName>
        <shortName evidence="5">PAPT</shortName>
    </alternativeName>
    <alternativeName>
        <fullName evidence="5">Spermidine synthase</fullName>
        <shortName evidence="5">SPDS</shortName>
        <shortName evidence="5">SPDSY</shortName>
        <ecNumber evidence="5">2.5.1.16</ecNumber>
    </alternativeName>
</protein>
<evidence type="ECO:0000256" key="6">
    <source>
        <dbReference type="PROSITE-ProRule" id="PRU00354"/>
    </source>
</evidence>
<comment type="pathway">
    <text evidence="5">Amine and polyamine biosynthesis; spermidine biosynthesis; spermidine from putrescine: step 1/1.</text>
</comment>
<dbReference type="PANTHER" id="PTHR43317">
    <property type="entry name" value="THERMOSPERMINE SYNTHASE ACAULIS5"/>
    <property type="match status" value="1"/>
</dbReference>
<name>A0AAU9D239_9BACT</name>
<feature type="transmembrane region" description="Helical" evidence="5">
    <location>
        <begin position="159"/>
        <end position="177"/>
    </location>
</feature>
<dbReference type="InterPro" id="IPR001045">
    <property type="entry name" value="Spermi_synthase"/>
</dbReference>
<dbReference type="GO" id="GO:0005886">
    <property type="term" value="C:plasma membrane"/>
    <property type="evidence" value="ECO:0007669"/>
    <property type="project" value="UniProtKB-SubCell"/>
</dbReference>
<sequence length="468" mass="52347">MKNRFVKSIFSALPWGAALAGILSGAKHLQWHNPVDLGLLVFFGTIAAITGRFLRLANKYRTPVLIISLSLALAFWPFASSLMPWVDRLRLWTPVFIILAGYGAGEASKEHKTSPFWLSLVLTVVLSSFVPAPYILWTIAALVLIGLSASVFLGKKKEIASLSIPALFAAATPFIVGKIEFKTQIHFADKVVEHFRTLRSDISLTKWKGNVNMFENGLIQLSSWDQAMFYEPMTHPAMSLFGKGNVLVLGGENGRAVYEALKFQNCESVTVIPFDEEKRMQMARSKNFKPFHQNAWQDKRVNVINSPISDFLSKQKDAFDLIIADLPDPRDEETNAFYTYEFYHLCSQALKENGGLVTQAGNAYLAEASFLSIGRTLDASGFGTVALRNQVPSLGQWGWFLASKKDSAEILRQRIKSLKFKEAKTEWLTPEATQMMLATGKSKTTQNTTVNRQGAPITYRLYLRSVQR</sequence>
<evidence type="ECO:0000313" key="9">
    <source>
        <dbReference type="Proteomes" id="UP001348817"/>
    </source>
</evidence>
<keyword evidence="5" id="KW-0812">Transmembrane</keyword>
<comment type="caution">
    <text evidence="5">Lacks conserved residue(s) required for the propagation of feature annotation.</text>
</comment>
<evidence type="ECO:0000256" key="5">
    <source>
        <dbReference type="HAMAP-Rule" id="MF_00198"/>
    </source>
</evidence>
<comment type="catalytic activity">
    <reaction evidence="5">
        <text>S-adenosyl 3-(methylsulfanyl)propylamine + putrescine = S-methyl-5'-thioadenosine + spermidine + H(+)</text>
        <dbReference type="Rhea" id="RHEA:12721"/>
        <dbReference type="ChEBI" id="CHEBI:15378"/>
        <dbReference type="ChEBI" id="CHEBI:17509"/>
        <dbReference type="ChEBI" id="CHEBI:57443"/>
        <dbReference type="ChEBI" id="CHEBI:57834"/>
        <dbReference type="ChEBI" id="CHEBI:326268"/>
        <dbReference type="EC" id="2.5.1.16"/>
    </reaction>
</comment>
<dbReference type="CDD" id="cd02440">
    <property type="entry name" value="AdoMet_MTases"/>
    <property type="match status" value="1"/>
</dbReference>
<dbReference type="RefSeq" id="WP_338393737.1">
    <property type="nucleotide sequence ID" value="NZ_AP025314.1"/>
</dbReference>
<feature type="active site" description="Proton acceptor" evidence="5 6">
    <location>
        <position position="325"/>
    </location>
</feature>
<gene>
    <name evidence="5" type="primary">speE</name>
    <name evidence="8" type="ORF">FUAX_09110</name>
</gene>
<comment type="similarity">
    <text evidence="1 5">Belongs to the spermidine/spermine synthase family.</text>
</comment>
<dbReference type="EC" id="2.5.1.16" evidence="5"/>
<feature type="binding site" evidence="5">
    <location>
        <position position="275"/>
    </location>
    <ligand>
        <name>S-methyl-5'-thioadenosine</name>
        <dbReference type="ChEBI" id="CHEBI:17509"/>
    </ligand>
</feature>
<keyword evidence="2 5" id="KW-0808">Transferase</keyword>
<evidence type="ECO:0000256" key="1">
    <source>
        <dbReference type="ARBA" id="ARBA00007867"/>
    </source>
</evidence>
<evidence type="ECO:0000256" key="3">
    <source>
        <dbReference type="ARBA" id="ARBA00023066"/>
    </source>
</evidence>
<dbReference type="InterPro" id="IPR030374">
    <property type="entry name" value="PABS"/>
</dbReference>
<dbReference type="GO" id="GO:0008295">
    <property type="term" value="P:spermidine biosynthetic process"/>
    <property type="evidence" value="ECO:0007669"/>
    <property type="project" value="UniProtKB-UniRule"/>
</dbReference>
<evidence type="ECO:0000259" key="7">
    <source>
        <dbReference type="PROSITE" id="PS51006"/>
    </source>
</evidence>
<keyword evidence="4 5" id="KW-0620">Polyamine biosynthesis</keyword>
<dbReference type="Pfam" id="PF01564">
    <property type="entry name" value="Spermine_synth"/>
    <property type="match status" value="1"/>
</dbReference>
<feature type="transmembrane region" description="Helical" evidence="5">
    <location>
        <begin position="63"/>
        <end position="83"/>
    </location>
</feature>
<evidence type="ECO:0000256" key="4">
    <source>
        <dbReference type="ARBA" id="ARBA00023115"/>
    </source>
</evidence>
<dbReference type="GO" id="GO:0004766">
    <property type="term" value="F:spermidine synthase activity"/>
    <property type="evidence" value="ECO:0007669"/>
    <property type="project" value="UniProtKB-UniRule"/>
</dbReference>
<feature type="transmembrane region" description="Helical" evidence="5">
    <location>
        <begin position="117"/>
        <end position="147"/>
    </location>
</feature>
<feature type="transmembrane region" description="Helical" evidence="5">
    <location>
        <begin position="35"/>
        <end position="54"/>
    </location>
</feature>
<evidence type="ECO:0000256" key="2">
    <source>
        <dbReference type="ARBA" id="ARBA00022679"/>
    </source>
</evidence>
<dbReference type="EMBL" id="AP025314">
    <property type="protein sequence ID" value="BDD08479.1"/>
    <property type="molecule type" value="Genomic_DNA"/>
</dbReference>
<dbReference type="HAMAP" id="MF_00198">
    <property type="entry name" value="Spermidine_synth"/>
    <property type="match status" value="1"/>
</dbReference>
<comment type="function">
    <text evidence="5">Catalyzes the irreversible transfer of a propylamine group from the amino donor S-adenosylmethioninamine (decarboxy-AdoMet) to putrescine (1,4-diaminobutane) to yield spermidine.</text>
</comment>
<comment type="subunit">
    <text evidence="5">Homodimer or homotetramer.</text>
</comment>
<feature type="binding site" evidence="5">
    <location>
        <position position="253"/>
    </location>
    <ligand>
        <name>spermidine</name>
        <dbReference type="ChEBI" id="CHEBI:57834"/>
    </ligand>
</feature>
<dbReference type="SUPFAM" id="SSF53335">
    <property type="entry name" value="S-adenosyl-L-methionine-dependent methyltransferases"/>
    <property type="match status" value="1"/>
</dbReference>